<dbReference type="EMBL" id="NNRU01000002">
    <property type="protein sequence ID" value="RFT29673.1"/>
    <property type="molecule type" value="Genomic_DNA"/>
</dbReference>
<dbReference type="EMBL" id="JASOLZ010000003">
    <property type="protein sequence ID" value="MDK6861629.1"/>
    <property type="molecule type" value="Genomic_DNA"/>
</dbReference>
<accession>A0A0J8F909</accession>
<dbReference type="EMBL" id="JASOME010000003">
    <property type="protein sequence ID" value="MDK7063643.1"/>
    <property type="molecule type" value="Genomic_DNA"/>
</dbReference>
<dbReference type="RefSeq" id="WP_004112344.1">
    <property type="nucleotide sequence ID" value="NZ_CP033836.1"/>
</dbReference>
<protein>
    <submittedName>
        <fullName evidence="4">DUF3107 domain-containing protein</fullName>
    </submittedName>
</protein>
<dbReference type="EMBL" id="JASOGJ010000001">
    <property type="protein sequence ID" value="MDK6695084.1"/>
    <property type="molecule type" value="Genomic_DNA"/>
</dbReference>
<sequence length="74" mass="8175">MKVTIGVKHVNDTISFESEQSEEDVQNIITNAIKDEKLITITDKNNRKIVVPSNSFAYAIIGDTPTHTVGFNAL</sequence>
<name>A0A0J8F909_GARVA</name>
<evidence type="ECO:0000313" key="5">
    <source>
        <dbReference type="Proteomes" id="UP000258379"/>
    </source>
</evidence>
<dbReference type="InterPro" id="IPR021456">
    <property type="entry name" value="DUF3107"/>
</dbReference>
<reference evidence="6 7" key="2">
    <citation type="submission" date="2023-05" db="EMBL/GenBank/DDBJ databases">
        <title>Cataloging the Phylogenetic Diversity of Human Bladder Bacteria.</title>
        <authorList>
            <person name="Du J."/>
        </authorList>
    </citation>
    <scope>NUCLEOTIDE SEQUENCE [LARGE SCALE GENOMIC DNA]</scope>
    <source>
        <strain evidence="3">UMB6789</strain>
        <strain evidence="2 6">UMB6972</strain>
        <strain evidence="1 7">UMB9230</strain>
    </source>
</reference>
<dbReference type="Proteomes" id="UP001240561">
    <property type="component" value="Unassembled WGS sequence"/>
</dbReference>
<evidence type="ECO:0000313" key="6">
    <source>
        <dbReference type="Proteomes" id="UP001238969"/>
    </source>
</evidence>
<dbReference type="GeneID" id="45576453"/>
<proteinExistence type="predicted"/>
<dbReference type="OMA" id="KIGVQHA"/>
<gene>
    <name evidence="4" type="ORF">CG405_02785</name>
    <name evidence="1" type="ORF">QP177_00625</name>
    <name evidence="2" type="ORF">QP355_03095</name>
    <name evidence="3" type="ORF">QP372_03820</name>
</gene>
<dbReference type="AlphaFoldDB" id="A0A0J8F909"/>
<evidence type="ECO:0000313" key="2">
    <source>
        <dbReference type="EMBL" id="MDK6861629.1"/>
    </source>
</evidence>
<evidence type="ECO:0000313" key="1">
    <source>
        <dbReference type="EMBL" id="MDK6695084.1"/>
    </source>
</evidence>
<dbReference type="Proteomes" id="UP000258379">
    <property type="component" value="Unassembled WGS sequence"/>
</dbReference>
<dbReference type="Proteomes" id="UP001238969">
    <property type="component" value="Unassembled WGS sequence"/>
</dbReference>
<evidence type="ECO:0000313" key="3">
    <source>
        <dbReference type="EMBL" id="MDK7063643.1"/>
    </source>
</evidence>
<evidence type="ECO:0000313" key="4">
    <source>
        <dbReference type="EMBL" id="RFT29673.1"/>
    </source>
</evidence>
<dbReference type="Proteomes" id="UP001237784">
    <property type="component" value="Unassembled WGS sequence"/>
</dbReference>
<dbReference type="Pfam" id="PF11305">
    <property type="entry name" value="DUF3107"/>
    <property type="match status" value="1"/>
</dbReference>
<organism evidence="4 5">
    <name type="scientific">Gardnerella vaginalis</name>
    <dbReference type="NCBI Taxonomy" id="2702"/>
    <lineage>
        <taxon>Bacteria</taxon>
        <taxon>Bacillati</taxon>
        <taxon>Actinomycetota</taxon>
        <taxon>Actinomycetes</taxon>
        <taxon>Bifidobacteriales</taxon>
        <taxon>Bifidobacteriaceae</taxon>
        <taxon>Gardnerella</taxon>
    </lineage>
</organism>
<reference evidence="4 5" key="1">
    <citation type="submission" date="2017-07" db="EMBL/GenBank/DDBJ databases">
        <title>A comparative genomics approach to explaining the enigmatic role of Gardnerella vaginalis in the vaginal microbiome.</title>
        <authorList>
            <person name="Vancuren S.J."/>
            <person name="Hill J.E."/>
        </authorList>
    </citation>
    <scope>NUCLEOTIDE SEQUENCE [LARGE SCALE GENOMIC DNA]</scope>
    <source>
        <strain evidence="4 5">WP023</strain>
    </source>
</reference>
<comment type="caution">
    <text evidence="4">The sequence shown here is derived from an EMBL/GenBank/DDBJ whole genome shotgun (WGS) entry which is preliminary data.</text>
</comment>
<evidence type="ECO:0000313" key="7">
    <source>
        <dbReference type="Proteomes" id="UP001240561"/>
    </source>
</evidence>